<dbReference type="Gene3D" id="6.10.250.690">
    <property type="match status" value="1"/>
</dbReference>
<feature type="DNA-binding region" description="OmpR/PhoB-type" evidence="7">
    <location>
        <begin position="130"/>
        <end position="227"/>
    </location>
</feature>
<feature type="domain" description="Response regulatory" evidence="8">
    <location>
        <begin position="5"/>
        <end position="118"/>
    </location>
</feature>
<accession>A0ABS8DFH9</accession>
<evidence type="ECO:0000256" key="4">
    <source>
        <dbReference type="ARBA" id="ARBA00023163"/>
    </source>
</evidence>
<dbReference type="SUPFAM" id="SSF52172">
    <property type="entry name" value="CheY-like"/>
    <property type="match status" value="1"/>
</dbReference>
<dbReference type="SMART" id="SM00862">
    <property type="entry name" value="Trans_reg_C"/>
    <property type="match status" value="1"/>
</dbReference>
<dbReference type="PROSITE" id="PS51755">
    <property type="entry name" value="OMPR_PHOB"/>
    <property type="match status" value="1"/>
</dbReference>
<dbReference type="Gene3D" id="1.10.10.10">
    <property type="entry name" value="Winged helix-like DNA-binding domain superfamily/Winged helix DNA-binding domain"/>
    <property type="match status" value="1"/>
</dbReference>
<comment type="caution">
    <text evidence="10">The sequence shown here is derived from an EMBL/GenBank/DDBJ whole genome shotgun (WGS) entry which is preliminary data.</text>
</comment>
<dbReference type="Proteomes" id="UP001299546">
    <property type="component" value="Unassembled WGS sequence"/>
</dbReference>
<evidence type="ECO:0000256" key="3">
    <source>
        <dbReference type="ARBA" id="ARBA00023125"/>
    </source>
</evidence>
<evidence type="ECO:0000313" key="10">
    <source>
        <dbReference type="EMBL" id="MCB7387170.1"/>
    </source>
</evidence>
<evidence type="ECO:0000256" key="5">
    <source>
        <dbReference type="ARBA" id="ARBA00024867"/>
    </source>
</evidence>
<feature type="modified residue" description="4-aspartylphosphate" evidence="6">
    <location>
        <position position="54"/>
    </location>
</feature>
<gene>
    <name evidence="10" type="ORF">LIZ65_07685</name>
</gene>
<proteinExistence type="predicted"/>
<organism evidence="10 11">
    <name type="scientific">Bariatricus massiliensis</name>
    <dbReference type="NCBI Taxonomy" id="1745713"/>
    <lineage>
        <taxon>Bacteria</taxon>
        <taxon>Bacillati</taxon>
        <taxon>Bacillota</taxon>
        <taxon>Clostridia</taxon>
        <taxon>Lachnospirales</taxon>
        <taxon>Lachnospiraceae</taxon>
        <taxon>Bariatricus</taxon>
    </lineage>
</organism>
<keyword evidence="3 7" id="KW-0238">DNA-binding</keyword>
<evidence type="ECO:0000256" key="7">
    <source>
        <dbReference type="PROSITE-ProRule" id="PRU01091"/>
    </source>
</evidence>
<dbReference type="SMART" id="SM00448">
    <property type="entry name" value="REC"/>
    <property type="match status" value="1"/>
</dbReference>
<dbReference type="InterPro" id="IPR039420">
    <property type="entry name" value="WalR-like"/>
</dbReference>
<evidence type="ECO:0000313" key="11">
    <source>
        <dbReference type="Proteomes" id="UP001299546"/>
    </source>
</evidence>
<dbReference type="InterPro" id="IPR001867">
    <property type="entry name" value="OmpR/PhoB-type_DNA-bd"/>
</dbReference>
<feature type="domain" description="OmpR/PhoB-type" evidence="9">
    <location>
        <begin position="130"/>
        <end position="227"/>
    </location>
</feature>
<keyword evidence="11" id="KW-1185">Reference proteome</keyword>
<dbReference type="Pfam" id="PF00072">
    <property type="entry name" value="Response_reg"/>
    <property type="match status" value="1"/>
</dbReference>
<dbReference type="PANTHER" id="PTHR48111">
    <property type="entry name" value="REGULATOR OF RPOS"/>
    <property type="match status" value="1"/>
</dbReference>
<evidence type="ECO:0000259" key="9">
    <source>
        <dbReference type="PROSITE" id="PS51755"/>
    </source>
</evidence>
<evidence type="ECO:0000259" key="8">
    <source>
        <dbReference type="PROSITE" id="PS50110"/>
    </source>
</evidence>
<protein>
    <recommendedName>
        <fullName evidence="1">Stage 0 sporulation protein A homolog</fullName>
    </recommendedName>
</protein>
<keyword evidence="6" id="KW-0597">Phosphoprotein</keyword>
<dbReference type="EMBL" id="JAJCIS010000003">
    <property type="protein sequence ID" value="MCB7387170.1"/>
    <property type="molecule type" value="Genomic_DNA"/>
</dbReference>
<dbReference type="InterPro" id="IPR036388">
    <property type="entry name" value="WH-like_DNA-bd_sf"/>
</dbReference>
<comment type="function">
    <text evidence="5">May play the central regulatory role in sporulation. It may be an element of the effector pathway responsible for the activation of sporulation genes in response to nutritional stress. Spo0A may act in concert with spo0H (a sigma factor) to control the expression of some genes that are critical to the sporulation process.</text>
</comment>
<keyword evidence="2" id="KW-0805">Transcription regulation</keyword>
<name>A0ABS8DFH9_9FIRM</name>
<dbReference type="InterPro" id="IPR001789">
    <property type="entry name" value="Sig_transdc_resp-reg_receiver"/>
</dbReference>
<keyword evidence="4" id="KW-0804">Transcription</keyword>
<reference evidence="10 11" key="1">
    <citation type="submission" date="2021-10" db="EMBL/GenBank/DDBJ databases">
        <title>Collection of gut derived symbiotic bacterial strains cultured from healthy donors.</title>
        <authorList>
            <person name="Lin H."/>
            <person name="Littmann E."/>
            <person name="Kohout C."/>
            <person name="Pamer E.G."/>
        </authorList>
    </citation>
    <scope>NUCLEOTIDE SEQUENCE [LARGE SCALE GENOMIC DNA]</scope>
    <source>
        <strain evidence="10 11">DFI.1.165</strain>
    </source>
</reference>
<dbReference type="Gene3D" id="3.40.50.2300">
    <property type="match status" value="1"/>
</dbReference>
<evidence type="ECO:0000256" key="6">
    <source>
        <dbReference type="PROSITE-ProRule" id="PRU00169"/>
    </source>
</evidence>
<dbReference type="InterPro" id="IPR011006">
    <property type="entry name" value="CheY-like_superfamily"/>
</dbReference>
<dbReference type="Pfam" id="PF00486">
    <property type="entry name" value="Trans_reg_C"/>
    <property type="match status" value="1"/>
</dbReference>
<evidence type="ECO:0000256" key="2">
    <source>
        <dbReference type="ARBA" id="ARBA00023015"/>
    </source>
</evidence>
<dbReference type="PROSITE" id="PS50110">
    <property type="entry name" value="RESPONSE_REGULATORY"/>
    <property type="match status" value="1"/>
</dbReference>
<evidence type="ECO:0000256" key="1">
    <source>
        <dbReference type="ARBA" id="ARBA00018672"/>
    </source>
</evidence>
<dbReference type="CDD" id="cd00383">
    <property type="entry name" value="trans_reg_C"/>
    <property type="match status" value="1"/>
</dbReference>
<sequence length="227" mass="26211">MNDGYVLIVDDDADIRNMVGIYLENEGLPYIKCEDAGKALEILDNHKIDLILLDIMMPGIDGMDACIQIREKSQIPIIFMSAKSQDIDKVQGLMVGADDYVVKPFNPIELIARVKAQLRRYKQYNENAVSKTMQYKELVLNGQTRQVWMKGEEIRLTPKEFSILELLMKNRGIVLTICQIYEQVWREEFAENDNTVLMHISNLREKIEGKGQEFQYIKTVWGAGYKI</sequence>
<dbReference type="PANTHER" id="PTHR48111:SF2">
    <property type="entry name" value="RESPONSE REGULATOR SAER"/>
    <property type="match status" value="1"/>
</dbReference>